<sequence>MEVVTNYSYEYELEHEYEYRVFGNDATGWLNIVLCISIIIVVLFDLFLMVAIFLDRKSHGKRRSLSLLNYLLNYALDAVFAYFQSLHIFIVQDLPKSHCLFIVILSYAFNDGVKYFLIPLCCEFIVKYFSPSRYENQIFLIIQSVLIGTLWVFISIKALVMFLAFSYHRSNSCYIHLDSSAIQAQFIMGILLMIAMLVFVGLLIYIAIKSKEEEMMKSQVKTLIIITAVIITLFFLNYVIGAGFVGLTYTTLAIIYRVTNIAIFLLLPFLWLFDTTIRQSIRNLCSRNYAKSKDHRPHELTEIN</sequence>
<evidence type="ECO:0000313" key="3">
    <source>
        <dbReference type="RefSeq" id="XP_036366294.1"/>
    </source>
</evidence>
<dbReference type="RefSeq" id="XP_036366294.1">
    <property type="nucleotide sequence ID" value="XM_036510401.1"/>
</dbReference>
<organism evidence="2 3">
    <name type="scientific">Octopus sinensis</name>
    <name type="common">East Asian common octopus</name>
    <dbReference type="NCBI Taxonomy" id="2607531"/>
    <lineage>
        <taxon>Eukaryota</taxon>
        <taxon>Metazoa</taxon>
        <taxon>Spiralia</taxon>
        <taxon>Lophotrochozoa</taxon>
        <taxon>Mollusca</taxon>
        <taxon>Cephalopoda</taxon>
        <taxon>Coleoidea</taxon>
        <taxon>Octopodiformes</taxon>
        <taxon>Octopoda</taxon>
        <taxon>Incirrata</taxon>
        <taxon>Octopodidae</taxon>
        <taxon>Octopus</taxon>
    </lineage>
</organism>
<accession>A0A7E6FEW0</accession>
<reference evidence="3" key="1">
    <citation type="submission" date="2025-08" db="UniProtKB">
        <authorList>
            <consortium name="RefSeq"/>
        </authorList>
    </citation>
    <scope>IDENTIFICATION</scope>
</reference>
<keyword evidence="1" id="KW-0812">Transmembrane</keyword>
<keyword evidence="1" id="KW-0472">Membrane</keyword>
<dbReference type="AlphaFoldDB" id="A0A7E6FEW0"/>
<name>A0A7E6FEW0_9MOLL</name>
<dbReference type="Proteomes" id="UP000515154">
    <property type="component" value="Linkage group LG17"/>
</dbReference>
<feature type="transmembrane region" description="Helical" evidence="1">
    <location>
        <begin position="102"/>
        <end position="126"/>
    </location>
</feature>
<feature type="transmembrane region" description="Helical" evidence="1">
    <location>
        <begin position="29"/>
        <end position="55"/>
    </location>
</feature>
<evidence type="ECO:0000256" key="1">
    <source>
        <dbReference type="SAM" id="Phobius"/>
    </source>
</evidence>
<feature type="transmembrane region" description="Helical" evidence="1">
    <location>
        <begin position="67"/>
        <end position="90"/>
    </location>
</feature>
<keyword evidence="1" id="KW-1133">Transmembrane helix</keyword>
<feature type="transmembrane region" description="Helical" evidence="1">
    <location>
        <begin position="186"/>
        <end position="208"/>
    </location>
</feature>
<feature type="transmembrane region" description="Helical" evidence="1">
    <location>
        <begin position="220"/>
        <end position="240"/>
    </location>
</feature>
<dbReference type="KEGG" id="osn:118766725"/>
<feature type="transmembrane region" description="Helical" evidence="1">
    <location>
        <begin position="138"/>
        <end position="166"/>
    </location>
</feature>
<feature type="transmembrane region" description="Helical" evidence="1">
    <location>
        <begin position="252"/>
        <end position="273"/>
    </location>
</feature>
<evidence type="ECO:0000313" key="2">
    <source>
        <dbReference type="Proteomes" id="UP000515154"/>
    </source>
</evidence>
<keyword evidence="2" id="KW-1185">Reference proteome</keyword>
<proteinExistence type="predicted"/>
<protein>
    <submittedName>
        <fullName evidence="3">Uncharacterized protein LOC118766725</fullName>
    </submittedName>
</protein>
<gene>
    <name evidence="3" type="primary">LOC118766725</name>
</gene>